<proteinExistence type="predicted"/>
<sequence length="59" mass="6705">MPPEQRQWRIRTSSWVGVLSWSCSNGPVCGFCFRSESDGIWHPCPFCSFPGASSRRRPS</sequence>
<reference evidence="1" key="2">
    <citation type="journal article" date="2015" name="Fish Shellfish Immunol.">
        <title>Early steps in the European eel (Anguilla anguilla)-Vibrio vulnificus interaction in the gills: Role of the RtxA13 toxin.</title>
        <authorList>
            <person name="Callol A."/>
            <person name="Pajuelo D."/>
            <person name="Ebbesson L."/>
            <person name="Teles M."/>
            <person name="MacKenzie S."/>
            <person name="Amaro C."/>
        </authorList>
    </citation>
    <scope>NUCLEOTIDE SEQUENCE</scope>
</reference>
<organism evidence="1">
    <name type="scientific">Anguilla anguilla</name>
    <name type="common">European freshwater eel</name>
    <name type="synonym">Muraena anguilla</name>
    <dbReference type="NCBI Taxonomy" id="7936"/>
    <lineage>
        <taxon>Eukaryota</taxon>
        <taxon>Metazoa</taxon>
        <taxon>Chordata</taxon>
        <taxon>Craniata</taxon>
        <taxon>Vertebrata</taxon>
        <taxon>Euteleostomi</taxon>
        <taxon>Actinopterygii</taxon>
        <taxon>Neopterygii</taxon>
        <taxon>Teleostei</taxon>
        <taxon>Anguilliformes</taxon>
        <taxon>Anguillidae</taxon>
        <taxon>Anguilla</taxon>
    </lineage>
</organism>
<accession>A0A0E9X871</accession>
<dbReference type="AlphaFoldDB" id="A0A0E9X871"/>
<dbReference type="EMBL" id="GBXM01009911">
    <property type="protein sequence ID" value="JAH98666.1"/>
    <property type="molecule type" value="Transcribed_RNA"/>
</dbReference>
<evidence type="ECO:0000313" key="1">
    <source>
        <dbReference type="EMBL" id="JAH98666.1"/>
    </source>
</evidence>
<name>A0A0E9X871_ANGAN</name>
<reference evidence="1" key="1">
    <citation type="submission" date="2014-11" db="EMBL/GenBank/DDBJ databases">
        <authorList>
            <person name="Amaro Gonzalez C."/>
        </authorList>
    </citation>
    <scope>NUCLEOTIDE SEQUENCE</scope>
</reference>
<protein>
    <submittedName>
        <fullName evidence="1">Uncharacterized protein</fullName>
    </submittedName>
</protein>